<dbReference type="PANTHER" id="PTHR33840">
    <property type="match status" value="1"/>
</dbReference>
<evidence type="ECO:0000256" key="1">
    <source>
        <dbReference type="SAM" id="Phobius"/>
    </source>
</evidence>
<keyword evidence="1" id="KW-0472">Membrane</keyword>
<feature type="transmembrane region" description="Helical" evidence="1">
    <location>
        <begin position="451"/>
        <end position="474"/>
    </location>
</feature>
<organism evidence="3 4">
    <name type="scientific">Litoreibacter arenae DSM 19593</name>
    <dbReference type="NCBI Taxonomy" id="1123360"/>
    <lineage>
        <taxon>Bacteria</taxon>
        <taxon>Pseudomonadati</taxon>
        <taxon>Pseudomonadota</taxon>
        <taxon>Alphaproteobacteria</taxon>
        <taxon>Rhodobacterales</taxon>
        <taxon>Roseobacteraceae</taxon>
        <taxon>Litoreibacter</taxon>
    </lineage>
</organism>
<name>S9Q718_9RHOB</name>
<accession>S9Q718</accession>
<comment type="caution">
    <text evidence="3">The sequence shown here is derived from an EMBL/GenBank/DDBJ whole genome shotgun (WGS) entry which is preliminary data.</text>
</comment>
<feature type="transmembrane region" description="Helical" evidence="1">
    <location>
        <begin position="581"/>
        <end position="607"/>
    </location>
</feature>
<dbReference type="eggNOG" id="COG3673">
    <property type="taxonomic scope" value="Bacteria"/>
</dbReference>
<dbReference type="STRING" id="1123360.thalar_02872"/>
<evidence type="ECO:0000313" key="3">
    <source>
        <dbReference type="EMBL" id="EPX77151.1"/>
    </source>
</evidence>
<dbReference type="InterPro" id="IPR018712">
    <property type="entry name" value="Tle1-like_cat"/>
</dbReference>
<dbReference type="RefSeq" id="WP_021102222.1">
    <property type="nucleotide sequence ID" value="NZ_KE557314.1"/>
</dbReference>
<reference evidence="4" key="1">
    <citation type="journal article" date="2013" name="Stand. Genomic Sci.">
        <title>Genome sequence of the Litoreibacter arenae type strain (DSM 19593(T)), a member of the Roseobacter clade isolated from sea sand.</title>
        <authorList>
            <person name="Riedel T."/>
            <person name="Fiebig A."/>
            <person name="Petersen J."/>
            <person name="Gronow S."/>
            <person name="Kyrpides N.C."/>
            <person name="Goker M."/>
            <person name="Klenk H.P."/>
        </authorList>
    </citation>
    <scope>NUCLEOTIDE SEQUENCE [LARGE SCALE GENOMIC DNA]</scope>
    <source>
        <strain evidence="4">DSM 19593</strain>
    </source>
</reference>
<keyword evidence="1" id="KW-0812">Transmembrane</keyword>
<evidence type="ECO:0000259" key="2">
    <source>
        <dbReference type="Pfam" id="PF09994"/>
    </source>
</evidence>
<dbReference type="PANTHER" id="PTHR33840:SF1">
    <property type="entry name" value="TLE1 PHOSPHOLIPASE DOMAIN-CONTAINING PROTEIN"/>
    <property type="match status" value="1"/>
</dbReference>
<dbReference type="Proteomes" id="UP000015351">
    <property type="component" value="Unassembled WGS sequence"/>
</dbReference>
<dbReference type="HOGENOM" id="CLU_360110_0_0_5"/>
<feature type="domain" description="T6SS Phospholipase effector Tle1-like catalytic" evidence="2">
    <location>
        <begin position="22"/>
        <end position="338"/>
    </location>
</feature>
<proteinExistence type="predicted"/>
<sequence>MVNSKEDNRKASQTTSDKHLSKRLIVFADGTGNAFGGRASNIWRLYEAIDKREKDEPAATTQLARYIPGVGTSSIGIIRILDGATGFGVPANVKALYRFLCWNWEPGVEIWMFGFSRGAFTLRTLAGLINSQGLMPSRIDGQAVTPAEMMRNSKGAWRAYRTKTAPFWEPEPKPGKLRFRMSPLVSLGRAIRDALVTSKRRLFNQMRHDTVLDELRTNQPERAPGQVDIEFLGLFDTVEAYGVPLEEVRTLWDIFIWPISFRNRVCSPAVKNVRHALSLDEERLSFQPLRFDQTGNRDETSNDPEIKEVWFAGVHSDVGGGYADDEASLDPLLWMIREAEAKGISLIDSEVAALENRRTANAIIHDSRSGLKSAYRYWPRKVESGEAFGGDPTVDASVVQKIKAGNSGYAPIMLSDKFRTSDGQLQSTLRRDQDVARDVKRLVLRRRIANIAFLALVVFLLLLPWTQGIIWAIAQPDKPPASLVMPDSLSSTAPKLFHPWLQAIWTHPWVSVPTIVTAIFLYFANTSLRDRIRDTARRSWINGSMPHPEEKPSDGESFARTEADAVATGWVMSGYRVLSGWVVPALLAVVILSGVMKVFHVAGLSFATATGMLCEAPGELRDVQPGSTIVLDTEFSTSSVCWSTGLSMVQGRTYWISLEETASFGDGGNHVPIRGFETNKLAFVIGKIFRREDTSWFRPVAQIGETGASIAPLDDYSGSAPEFVNKFKEQISEEKRPCGLAPGRTSTGKTLTARFQAEASGPLFLYVNDAIFWPWTKLYSNNTGCARVIVSAEAPKISDWLSK</sequence>
<dbReference type="EMBL" id="AONI01000015">
    <property type="protein sequence ID" value="EPX77151.1"/>
    <property type="molecule type" value="Genomic_DNA"/>
</dbReference>
<keyword evidence="1" id="KW-1133">Transmembrane helix</keyword>
<feature type="transmembrane region" description="Helical" evidence="1">
    <location>
        <begin position="504"/>
        <end position="524"/>
    </location>
</feature>
<keyword evidence="4" id="KW-1185">Reference proteome</keyword>
<evidence type="ECO:0000313" key="4">
    <source>
        <dbReference type="Proteomes" id="UP000015351"/>
    </source>
</evidence>
<gene>
    <name evidence="3" type="ORF">thalar_02872</name>
</gene>
<dbReference type="PATRIC" id="fig|1123360.3.peg.2846"/>
<dbReference type="OrthoDB" id="4378831at2"/>
<dbReference type="Pfam" id="PF09994">
    <property type="entry name" value="T6SS_Tle1-like_cat"/>
    <property type="match status" value="1"/>
</dbReference>
<protein>
    <submittedName>
        <fullName evidence="3">Peptidoglycan binding domain protein</fullName>
    </submittedName>
</protein>
<dbReference type="AlphaFoldDB" id="S9Q718"/>